<dbReference type="Proteomes" id="UP000247838">
    <property type="component" value="Unassembled WGS sequence"/>
</dbReference>
<dbReference type="EMBL" id="QGLM01000001">
    <property type="protein sequence ID" value="PXY96970.1"/>
    <property type="molecule type" value="Genomic_DNA"/>
</dbReference>
<dbReference type="PANTHER" id="PTHR33909:SF1">
    <property type="entry name" value="SEC TRANSLOCON ACCESSORY COMPLEX SUBUNIT YAJC"/>
    <property type="match status" value="1"/>
</dbReference>
<evidence type="ECO:0000256" key="8">
    <source>
        <dbReference type="ARBA" id="ARBA00022989"/>
    </source>
</evidence>
<dbReference type="SMART" id="SM01323">
    <property type="entry name" value="YajC"/>
    <property type="match status" value="1"/>
</dbReference>
<dbReference type="HOGENOM" id="CLU_116157_2_1_6"/>
<evidence type="ECO:0000313" key="14">
    <source>
        <dbReference type="Proteomes" id="UP000030901"/>
    </source>
</evidence>
<dbReference type="OrthoDB" id="9811406at2"/>
<evidence type="ECO:0000256" key="10">
    <source>
        <dbReference type="ARBA" id="ARBA00023136"/>
    </source>
</evidence>
<keyword evidence="14" id="KW-1185">Reference proteome</keyword>
<accession>A0A0A7RZF7</accession>
<proteinExistence type="inferred from homology"/>
<dbReference type="GO" id="GO:0005886">
    <property type="term" value="C:plasma membrane"/>
    <property type="evidence" value="ECO:0007669"/>
    <property type="project" value="UniProtKB-SubCell"/>
</dbReference>
<evidence type="ECO:0000256" key="2">
    <source>
        <dbReference type="ARBA" id="ARBA00006742"/>
    </source>
</evidence>
<dbReference type="Proteomes" id="UP000030901">
    <property type="component" value="Chromosome"/>
</dbReference>
<keyword evidence="6 11" id="KW-0812">Transmembrane</keyword>
<evidence type="ECO:0000313" key="15">
    <source>
        <dbReference type="Proteomes" id="UP000247838"/>
    </source>
</evidence>
<feature type="transmembrane region" description="Helical" evidence="11">
    <location>
        <begin position="22"/>
        <end position="40"/>
    </location>
</feature>
<dbReference type="PRINTS" id="PR01853">
    <property type="entry name" value="YAJCTRNLCASE"/>
</dbReference>
<keyword evidence="9" id="KW-0811">Translocation</keyword>
<keyword evidence="8 11" id="KW-1133">Transmembrane helix</keyword>
<dbReference type="NCBIfam" id="TIGR00739">
    <property type="entry name" value="yajC"/>
    <property type="match status" value="1"/>
</dbReference>
<reference evidence="13 15" key="2">
    <citation type="submission" date="2018-05" db="EMBL/GenBank/DDBJ databases">
        <title>Reference genomes for bee gut microbiota database.</title>
        <authorList>
            <person name="Ellegaard K.M."/>
        </authorList>
    </citation>
    <scope>NUCLEOTIDE SEQUENCE [LARGE SCALE GENOMIC DNA]</scope>
    <source>
        <strain evidence="13 15">ESL0167</strain>
    </source>
</reference>
<evidence type="ECO:0000256" key="1">
    <source>
        <dbReference type="ARBA" id="ARBA00004162"/>
    </source>
</evidence>
<comment type="subcellular location">
    <subcellularLocation>
        <location evidence="1">Cell membrane</location>
        <topology evidence="1">Single-pass membrane protein</topology>
    </subcellularLocation>
</comment>
<dbReference type="STRING" id="1267021.FPB0191_00107"/>
<evidence type="ECO:0000256" key="9">
    <source>
        <dbReference type="ARBA" id="ARBA00023010"/>
    </source>
</evidence>
<keyword evidence="4" id="KW-0813">Transport</keyword>
<organism evidence="12 14">
    <name type="scientific">Frischella perrara</name>
    <dbReference type="NCBI Taxonomy" id="1267021"/>
    <lineage>
        <taxon>Bacteria</taxon>
        <taxon>Pseudomonadati</taxon>
        <taxon>Pseudomonadota</taxon>
        <taxon>Gammaproteobacteria</taxon>
        <taxon>Orbales</taxon>
        <taxon>Orbaceae</taxon>
        <taxon>Frischella</taxon>
    </lineage>
</organism>
<dbReference type="InterPro" id="IPR003849">
    <property type="entry name" value="Preprotein_translocase_YajC"/>
</dbReference>
<evidence type="ECO:0000256" key="4">
    <source>
        <dbReference type="ARBA" id="ARBA00022448"/>
    </source>
</evidence>
<reference evidence="12 14" key="1">
    <citation type="journal article" date="2014" name="Appl. Environ. Microbiol.">
        <title>Gut symbionts from distinct hosts exhibit genotoxic activity via divergent colibactin biosynthetic pathways.</title>
        <authorList>
            <person name="Engel P."/>
            <person name="Vizcaino M.I."/>
            <person name="Crawford J.M."/>
        </authorList>
    </citation>
    <scope>NUCLEOTIDE SEQUENCE [LARGE SCALE GENOMIC DNA]</scope>
    <source>
        <strain evidence="12 14">PEB0191</strain>
    </source>
</reference>
<keyword evidence="5" id="KW-1003">Cell membrane</keyword>
<name>A0A0A7RZF7_FRIPE</name>
<keyword evidence="7" id="KW-0653">Protein transport</keyword>
<evidence type="ECO:0000256" key="6">
    <source>
        <dbReference type="ARBA" id="ARBA00022692"/>
    </source>
</evidence>
<dbReference type="AlphaFoldDB" id="A0A0A7RZF7"/>
<dbReference type="PANTHER" id="PTHR33909">
    <property type="entry name" value="SEC TRANSLOCON ACCESSORY COMPLEX SUBUNIT YAJC"/>
    <property type="match status" value="1"/>
</dbReference>
<evidence type="ECO:0000313" key="12">
    <source>
        <dbReference type="EMBL" id="AJA43972.1"/>
    </source>
</evidence>
<comment type="similarity">
    <text evidence="2">Belongs to the YajC family.</text>
</comment>
<evidence type="ECO:0000313" key="13">
    <source>
        <dbReference type="EMBL" id="PXY96970.1"/>
    </source>
</evidence>
<protein>
    <recommendedName>
        <fullName evidence="3">Sec translocon accessory complex subunit YajC</fullName>
    </recommendedName>
</protein>
<keyword evidence="10 11" id="KW-0472">Membrane</keyword>
<gene>
    <name evidence="13" type="ORF">DKK76_00525</name>
    <name evidence="12" type="ORF">FPB0191_00107</name>
</gene>
<dbReference type="KEGG" id="fpp:FPB0191_00107"/>
<dbReference type="Pfam" id="PF02699">
    <property type="entry name" value="YajC"/>
    <property type="match status" value="1"/>
</dbReference>
<dbReference type="RefSeq" id="WP_039103255.1">
    <property type="nucleotide sequence ID" value="NZ_CALYQC010000016.1"/>
</dbReference>
<dbReference type="EMBL" id="CP009056">
    <property type="protein sequence ID" value="AJA43972.1"/>
    <property type="molecule type" value="Genomic_DNA"/>
</dbReference>
<evidence type="ECO:0000256" key="5">
    <source>
        <dbReference type="ARBA" id="ARBA00022475"/>
    </source>
</evidence>
<dbReference type="GO" id="GO:0015031">
    <property type="term" value="P:protein transport"/>
    <property type="evidence" value="ECO:0007669"/>
    <property type="project" value="UniProtKB-KW"/>
</dbReference>
<evidence type="ECO:0000256" key="7">
    <source>
        <dbReference type="ARBA" id="ARBA00022927"/>
    </source>
</evidence>
<sequence>MNFFISNAYANTGDTLALDNNLTTFIMLGVFLLFFYFIIFRPQQKRAKAHRELMSSISKGDEVLTNGGLIGRVAKVSENGYLSIQLNDTTEVVIKRDFVTSVLPKGTMKSL</sequence>
<evidence type="ECO:0000256" key="3">
    <source>
        <dbReference type="ARBA" id="ARBA00014962"/>
    </source>
</evidence>
<evidence type="ECO:0000256" key="11">
    <source>
        <dbReference type="SAM" id="Phobius"/>
    </source>
</evidence>